<protein>
    <submittedName>
        <fullName evidence="1">Uncharacterized protein</fullName>
    </submittedName>
</protein>
<sequence length="405" mass="46454">MNEKIPNFIEAKNEYLGLPFDPLREFEKLKQTPKKERRHAVGAFKERLMAQREESAMAEDELLAVFRKNPDDSNANILSSVNKRIAGHGLSEAEQKFYRDTAEEMIARRILLKKIRKENPENRQLFKKLFGFSPAGAIRIEVGPLNLRVIIETLNDFARIRGGGYLKNRPSTKREREDAVFIGGHTLNSTHVPGLDHAVILINRSEQTKEIMEEADVNMSYRGILAHEEQHVVNEFITEKKIAAYLGGIAHLEAGGTDGELIKAALLLTRKYEIEWKFKNEVLAFVRGGTRFDDIKEQLLDDRGAYSTDYCFAVVRRGLKRALGDSFAGQKDLIELLIKKILGSELRRIKKRALDAVEALWKQGLSREHIVSLLQSEPLFRWPNFARRYSNYINKTTNETTKKEF</sequence>
<evidence type="ECO:0000313" key="2">
    <source>
        <dbReference type="Proteomes" id="UP000177982"/>
    </source>
</evidence>
<dbReference type="EMBL" id="MHQO01000021">
    <property type="protein sequence ID" value="OHA06880.1"/>
    <property type="molecule type" value="Genomic_DNA"/>
</dbReference>
<dbReference type="AlphaFoldDB" id="A0A1G2L5N5"/>
<gene>
    <name evidence="1" type="ORF">A2934_03290</name>
</gene>
<accession>A0A1G2L5N5</accession>
<name>A0A1G2L5N5_9BACT</name>
<organism evidence="1 2">
    <name type="scientific">Candidatus Sungbacteria bacterium RIFCSPLOWO2_01_FULL_47_10</name>
    <dbReference type="NCBI Taxonomy" id="1802276"/>
    <lineage>
        <taxon>Bacteria</taxon>
        <taxon>Candidatus Sungiibacteriota</taxon>
    </lineage>
</organism>
<reference evidence="1 2" key="1">
    <citation type="journal article" date="2016" name="Nat. Commun.">
        <title>Thousands of microbial genomes shed light on interconnected biogeochemical processes in an aquifer system.</title>
        <authorList>
            <person name="Anantharaman K."/>
            <person name="Brown C.T."/>
            <person name="Hug L.A."/>
            <person name="Sharon I."/>
            <person name="Castelle C.J."/>
            <person name="Probst A.J."/>
            <person name="Thomas B.C."/>
            <person name="Singh A."/>
            <person name="Wilkins M.J."/>
            <person name="Karaoz U."/>
            <person name="Brodie E.L."/>
            <person name="Williams K.H."/>
            <person name="Hubbard S.S."/>
            <person name="Banfield J.F."/>
        </authorList>
    </citation>
    <scope>NUCLEOTIDE SEQUENCE [LARGE SCALE GENOMIC DNA]</scope>
</reference>
<evidence type="ECO:0000313" key="1">
    <source>
        <dbReference type="EMBL" id="OHA06880.1"/>
    </source>
</evidence>
<proteinExistence type="predicted"/>
<dbReference type="Proteomes" id="UP000177982">
    <property type="component" value="Unassembled WGS sequence"/>
</dbReference>
<comment type="caution">
    <text evidence="1">The sequence shown here is derived from an EMBL/GenBank/DDBJ whole genome shotgun (WGS) entry which is preliminary data.</text>
</comment>